<comment type="caution">
    <text evidence="1">The sequence shown here is derived from an EMBL/GenBank/DDBJ whole genome shotgun (WGS) entry which is preliminary data.</text>
</comment>
<accession>A0AAN7UKY4</accession>
<dbReference type="Proteomes" id="UP001305414">
    <property type="component" value="Unassembled WGS sequence"/>
</dbReference>
<keyword evidence="2" id="KW-1185">Reference proteome</keyword>
<evidence type="ECO:0000313" key="2">
    <source>
        <dbReference type="Proteomes" id="UP001305414"/>
    </source>
</evidence>
<organism evidence="1 2">
    <name type="scientific">Xylaria bambusicola</name>
    <dbReference type="NCBI Taxonomy" id="326684"/>
    <lineage>
        <taxon>Eukaryota</taxon>
        <taxon>Fungi</taxon>
        <taxon>Dikarya</taxon>
        <taxon>Ascomycota</taxon>
        <taxon>Pezizomycotina</taxon>
        <taxon>Sordariomycetes</taxon>
        <taxon>Xylariomycetidae</taxon>
        <taxon>Xylariales</taxon>
        <taxon>Xylariaceae</taxon>
        <taxon>Xylaria</taxon>
    </lineage>
</organism>
<dbReference type="AlphaFoldDB" id="A0AAN7UKY4"/>
<name>A0AAN7UKY4_9PEZI</name>
<evidence type="ECO:0000313" key="1">
    <source>
        <dbReference type="EMBL" id="KAK5627191.1"/>
    </source>
</evidence>
<gene>
    <name evidence="1" type="ORF">RRF57_002906</name>
</gene>
<sequence>MKRRNHDRKPKSTSDPAHLVIGGKHNFCAANAPRAAGGYQHPRTLRQSQERRRACHALGLDKLCVHHRCMK</sequence>
<reference evidence="1 2" key="1">
    <citation type="submission" date="2023-10" db="EMBL/GenBank/DDBJ databases">
        <title>Draft genome sequence of Xylaria bambusicola isolate GMP-LS, the root and basal stem rot pathogen of sugarcane in Indonesia.</title>
        <authorList>
            <person name="Selvaraj P."/>
            <person name="Muralishankar V."/>
            <person name="Muruganantham S."/>
            <person name="Sp S."/>
            <person name="Haryani S."/>
            <person name="Lau K.J.X."/>
            <person name="Naqvi N.I."/>
        </authorList>
    </citation>
    <scope>NUCLEOTIDE SEQUENCE [LARGE SCALE GENOMIC DNA]</scope>
    <source>
        <strain evidence="1">GMP-LS</strain>
    </source>
</reference>
<protein>
    <submittedName>
        <fullName evidence="1">Uncharacterized protein</fullName>
    </submittedName>
</protein>
<dbReference type="EMBL" id="JAWHQM010000005">
    <property type="protein sequence ID" value="KAK5627191.1"/>
    <property type="molecule type" value="Genomic_DNA"/>
</dbReference>
<proteinExistence type="predicted"/>